<dbReference type="Proteomes" id="UP001626550">
    <property type="component" value="Unassembled WGS sequence"/>
</dbReference>
<organism evidence="2 3">
    <name type="scientific">Cichlidogyrus casuarinus</name>
    <dbReference type="NCBI Taxonomy" id="1844966"/>
    <lineage>
        <taxon>Eukaryota</taxon>
        <taxon>Metazoa</taxon>
        <taxon>Spiralia</taxon>
        <taxon>Lophotrochozoa</taxon>
        <taxon>Platyhelminthes</taxon>
        <taxon>Monogenea</taxon>
        <taxon>Monopisthocotylea</taxon>
        <taxon>Dactylogyridea</taxon>
        <taxon>Ancyrocephalidae</taxon>
        <taxon>Cichlidogyrus</taxon>
    </lineage>
</organism>
<sequence>MQYENNRDDSSDSETGLETNVNGPISISKLEPEIVHDFIELLITEGVSCINFDSDTCFKEFLIENKVLSILEPLDEADQRLLKLDSIFNTLHVESESDLNFIISFFLSSTSDNVKDKVNITAFNTTDATF</sequence>
<protein>
    <submittedName>
        <fullName evidence="2">Uncharacterized protein</fullName>
    </submittedName>
</protein>
<reference evidence="2 3" key="1">
    <citation type="submission" date="2024-11" db="EMBL/GenBank/DDBJ databases">
        <title>Adaptive evolution of stress response genes in parasites aligns with host niche diversity.</title>
        <authorList>
            <person name="Hahn C."/>
            <person name="Resl P."/>
        </authorList>
    </citation>
    <scope>NUCLEOTIDE SEQUENCE [LARGE SCALE GENOMIC DNA]</scope>
    <source>
        <strain evidence="2">EGGRZ-B1_66</strain>
        <tissue evidence="2">Body</tissue>
    </source>
</reference>
<dbReference type="EMBL" id="JBJKFK010003847">
    <property type="protein sequence ID" value="KAL3309500.1"/>
    <property type="molecule type" value="Genomic_DNA"/>
</dbReference>
<gene>
    <name evidence="2" type="ORF">Ciccas_011954</name>
</gene>
<proteinExistence type="predicted"/>
<feature type="region of interest" description="Disordered" evidence="1">
    <location>
        <begin position="1"/>
        <end position="24"/>
    </location>
</feature>
<comment type="caution">
    <text evidence="2">The sequence shown here is derived from an EMBL/GenBank/DDBJ whole genome shotgun (WGS) entry which is preliminary data.</text>
</comment>
<keyword evidence="3" id="KW-1185">Reference proteome</keyword>
<evidence type="ECO:0000313" key="2">
    <source>
        <dbReference type="EMBL" id="KAL3309500.1"/>
    </source>
</evidence>
<evidence type="ECO:0000313" key="3">
    <source>
        <dbReference type="Proteomes" id="UP001626550"/>
    </source>
</evidence>
<evidence type="ECO:0000256" key="1">
    <source>
        <dbReference type="SAM" id="MobiDB-lite"/>
    </source>
</evidence>
<dbReference type="AlphaFoldDB" id="A0ABD2PPS7"/>
<name>A0ABD2PPS7_9PLAT</name>
<accession>A0ABD2PPS7</accession>
<feature type="compositionally biased region" description="Basic and acidic residues" evidence="1">
    <location>
        <begin position="1"/>
        <end position="10"/>
    </location>
</feature>
<feature type="compositionally biased region" description="Polar residues" evidence="1">
    <location>
        <begin position="13"/>
        <end position="24"/>
    </location>
</feature>